<sequence>MVTAAREGRPWHEPAVSSLLSVSTHRSTPRCRIAMEAGTRDGSDFVPRRGVQCGQHVEPEDAPNASSPAFATGCAGLPVAARSATRVTAWRTTSLCRPIPQRVAGSAQQGHYKASRTMKRAFNCFQRRCCMQ</sequence>
<reference evidence="1" key="1">
    <citation type="journal article" date="2020" name="Stud. Mycol.">
        <title>101 Dothideomycetes genomes: a test case for predicting lifestyles and emergence of pathogens.</title>
        <authorList>
            <person name="Haridas S."/>
            <person name="Albert R."/>
            <person name="Binder M."/>
            <person name="Bloem J."/>
            <person name="Labutti K."/>
            <person name="Salamov A."/>
            <person name="Andreopoulos B."/>
            <person name="Baker S."/>
            <person name="Barry K."/>
            <person name="Bills G."/>
            <person name="Bluhm B."/>
            <person name="Cannon C."/>
            <person name="Castanera R."/>
            <person name="Culley D."/>
            <person name="Daum C."/>
            <person name="Ezra D."/>
            <person name="Gonzalez J."/>
            <person name="Henrissat B."/>
            <person name="Kuo A."/>
            <person name="Liang C."/>
            <person name="Lipzen A."/>
            <person name="Lutzoni F."/>
            <person name="Magnuson J."/>
            <person name="Mondo S."/>
            <person name="Nolan M."/>
            <person name="Ohm R."/>
            <person name="Pangilinan J."/>
            <person name="Park H.-J."/>
            <person name="Ramirez L."/>
            <person name="Alfaro M."/>
            <person name="Sun H."/>
            <person name="Tritt A."/>
            <person name="Yoshinaga Y."/>
            <person name="Zwiers L.-H."/>
            <person name="Turgeon B."/>
            <person name="Goodwin S."/>
            <person name="Spatafora J."/>
            <person name="Crous P."/>
            <person name="Grigoriev I."/>
        </authorList>
    </citation>
    <scope>NUCLEOTIDE SEQUENCE</scope>
    <source>
        <strain evidence="1">CBS 627.86</strain>
    </source>
</reference>
<dbReference type="AlphaFoldDB" id="A0A6A5YMR2"/>
<evidence type="ECO:0000313" key="2">
    <source>
        <dbReference type="Proteomes" id="UP000799770"/>
    </source>
</evidence>
<accession>A0A6A5YMR2</accession>
<dbReference type="Proteomes" id="UP000799770">
    <property type="component" value="Unassembled WGS sequence"/>
</dbReference>
<protein>
    <submittedName>
        <fullName evidence="1">Uncharacterized protein</fullName>
    </submittedName>
</protein>
<dbReference type="EMBL" id="ML977353">
    <property type="protein sequence ID" value="KAF2107617.1"/>
    <property type="molecule type" value="Genomic_DNA"/>
</dbReference>
<gene>
    <name evidence="1" type="ORF">BDV96DRAFT_297680</name>
</gene>
<organism evidence="1 2">
    <name type="scientific">Lophiotrema nucula</name>
    <dbReference type="NCBI Taxonomy" id="690887"/>
    <lineage>
        <taxon>Eukaryota</taxon>
        <taxon>Fungi</taxon>
        <taxon>Dikarya</taxon>
        <taxon>Ascomycota</taxon>
        <taxon>Pezizomycotina</taxon>
        <taxon>Dothideomycetes</taxon>
        <taxon>Pleosporomycetidae</taxon>
        <taxon>Pleosporales</taxon>
        <taxon>Lophiotremataceae</taxon>
        <taxon>Lophiotrema</taxon>
    </lineage>
</organism>
<evidence type="ECO:0000313" key="1">
    <source>
        <dbReference type="EMBL" id="KAF2107617.1"/>
    </source>
</evidence>
<proteinExistence type="predicted"/>
<keyword evidence="2" id="KW-1185">Reference proteome</keyword>
<name>A0A6A5YMR2_9PLEO</name>